<dbReference type="PROSITE" id="PS00028">
    <property type="entry name" value="ZINC_FINGER_C2H2_1"/>
    <property type="match status" value="2"/>
</dbReference>
<feature type="region of interest" description="Disordered" evidence="2">
    <location>
        <begin position="40"/>
        <end position="65"/>
    </location>
</feature>
<reference evidence="4" key="1">
    <citation type="submission" date="2023-03" db="UniProtKB">
        <authorList>
            <consortium name="EnsemblPlants"/>
        </authorList>
    </citation>
    <scope>IDENTIFICATION</scope>
</reference>
<dbReference type="SMART" id="SM00355">
    <property type="entry name" value="ZnF_C2H2"/>
    <property type="match status" value="2"/>
</dbReference>
<feature type="domain" description="C2H2-type" evidence="3">
    <location>
        <begin position="132"/>
        <end position="159"/>
    </location>
</feature>
<feature type="region of interest" description="Disordered" evidence="2">
    <location>
        <begin position="82"/>
        <end position="102"/>
    </location>
</feature>
<dbReference type="InterPro" id="IPR013087">
    <property type="entry name" value="Znf_C2H2_type"/>
</dbReference>
<dbReference type="PANTHER" id="PTHR47591:SF13">
    <property type="entry name" value="OS02G0293900 PROTEIN"/>
    <property type="match status" value="1"/>
</dbReference>
<feature type="domain" description="C2H2-type" evidence="3">
    <location>
        <begin position="16"/>
        <end position="38"/>
    </location>
</feature>
<evidence type="ECO:0000313" key="4">
    <source>
        <dbReference type="EnsemblPlants" id="MELO3C014059.2.1"/>
    </source>
</evidence>
<sequence>MKFYLEGHEEEKSTKCKCEVCNREFNSIKALYGHMRSHPDRSWKGIQPPISIASSSSSSSSSPLPSWSLTAKRGCKGISCVTAAPSSSSSRSSSSETEAKLESLYSNPDVVEDQRKVKKMKKINEIELKKVYKCNSCEKEYLSHQALGGHKSRHRKSKILLRTSSNLTTRTHQERKILNFDLNELPTMEHDDNEEVKASIG</sequence>
<accession>A0A9I9D746</accession>
<name>A0A9I9D746_CUCME</name>
<evidence type="ECO:0000259" key="3">
    <source>
        <dbReference type="PROSITE" id="PS50157"/>
    </source>
</evidence>
<organism evidence="4">
    <name type="scientific">Cucumis melo</name>
    <name type="common">Muskmelon</name>
    <dbReference type="NCBI Taxonomy" id="3656"/>
    <lineage>
        <taxon>Eukaryota</taxon>
        <taxon>Viridiplantae</taxon>
        <taxon>Streptophyta</taxon>
        <taxon>Embryophyta</taxon>
        <taxon>Tracheophyta</taxon>
        <taxon>Spermatophyta</taxon>
        <taxon>Magnoliopsida</taxon>
        <taxon>eudicotyledons</taxon>
        <taxon>Gunneridae</taxon>
        <taxon>Pentapetalae</taxon>
        <taxon>rosids</taxon>
        <taxon>fabids</taxon>
        <taxon>Cucurbitales</taxon>
        <taxon>Cucurbitaceae</taxon>
        <taxon>Benincaseae</taxon>
        <taxon>Cucumis</taxon>
    </lineage>
</organism>
<dbReference type="GO" id="GO:0008270">
    <property type="term" value="F:zinc ion binding"/>
    <property type="evidence" value="ECO:0007669"/>
    <property type="project" value="UniProtKB-KW"/>
</dbReference>
<evidence type="ECO:0000256" key="2">
    <source>
        <dbReference type="SAM" id="MobiDB-lite"/>
    </source>
</evidence>
<dbReference type="PANTHER" id="PTHR47591">
    <property type="entry name" value="ZINC FINGER PROTEIN ZAT2-RELATED"/>
    <property type="match status" value="1"/>
</dbReference>
<dbReference type="SUPFAM" id="SSF57667">
    <property type="entry name" value="beta-beta-alpha zinc fingers"/>
    <property type="match status" value="1"/>
</dbReference>
<keyword evidence="1" id="KW-0479">Metal-binding</keyword>
<keyword evidence="1" id="KW-0863">Zinc-finger</keyword>
<dbReference type="InterPro" id="IPR036236">
    <property type="entry name" value="Znf_C2H2_sf"/>
</dbReference>
<protein>
    <recommendedName>
        <fullName evidence="3">C2H2-type domain-containing protein</fullName>
    </recommendedName>
</protein>
<evidence type="ECO:0000256" key="1">
    <source>
        <dbReference type="PROSITE-ProRule" id="PRU00042"/>
    </source>
</evidence>
<feature type="compositionally biased region" description="Low complexity" evidence="2">
    <location>
        <begin position="48"/>
        <end position="65"/>
    </location>
</feature>
<dbReference type="EnsemblPlants" id="MELO3C014059.2.1">
    <property type="protein sequence ID" value="MELO3C014059.2.1"/>
    <property type="gene ID" value="MELO3C014059.2"/>
</dbReference>
<dbReference type="Gramene" id="MELO3C014059.2.1">
    <property type="protein sequence ID" value="MELO3C014059.2.1"/>
    <property type="gene ID" value="MELO3C014059.2"/>
</dbReference>
<proteinExistence type="predicted"/>
<dbReference type="Pfam" id="PF13912">
    <property type="entry name" value="zf-C2H2_6"/>
    <property type="match status" value="2"/>
</dbReference>
<dbReference type="PROSITE" id="PS50157">
    <property type="entry name" value="ZINC_FINGER_C2H2_2"/>
    <property type="match status" value="2"/>
</dbReference>
<dbReference type="AlphaFoldDB" id="A0A9I9D746"/>
<feature type="compositionally biased region" description="Low complexity" evidence="2">
    <location>
        <begin position="86"/>
        <end position="95"/>
    </location>
</feature>
<keyword evidence="1" id="KW-0862">Zinc</keyword>